<keyword evidence="2" id="KW-0645">Protease</keyword>
<evidence type="ECO:0000256" key="1">
    <source>
        <dbReference type="SAM" id="MobiDB-lite"/>
    </source>
</evidence>
<feature type="compositionally biased region" description="Basic and acidic residues" evidence="1">
    <location>
        <begin position="29"/>
        <end position="69"/>
    </location>
</feature>
<dbReference type="GO" id="GO:0006508">
    <property type="term" value="P:proteolysis"/>
    <property type="evidence" value="ECO:0007669"/>
    <property type="project" value="UniProtKB-KW"/>
</dbReference>
<evidence type="ECO:0000313" key="2">
    <source>
        <dbReference type="EMBL" id="TYK19713.1"/>
    </source>
</evidence>
<dbReference type="EMBL" id="SSTD01006800">
    <property type="protein sequence ID" value="TYK19713.1"/>
    <property type="molecule type" value="Genomic_DNA"/>
</dbReference>
<name>A0A5D3D881_CUCMM</name>
<dbReference type="GO" id="GO:0008233">
    <property type="term" value="F:peptidase activity"/>
    <property type="evidence" value="ECO:0007669"/>
    <property type="project" value="UniProtKB-KW"/>
</dbReference>
<reference evidence="2 3" key="1">
    <citation type="submission" date="2019-08" db="EMBL/GenBank/DDBJ databases">
        <title>Draft genome sequences of two oriental melons (Cucumis melo L. var makuwa).</title>
        <authorList>
            <person name="Kwon S.-Y."/>
        </authorList>
    </citation>
    <scope>NUCLEOTIDE SEQUENCE [LARGE SCALE GENOMIC DNA]</scope>
    <source>
        <strain evidence="3">cv. Chang Bougi</strain>
        <tissue evidence="2">Leaf</tissue>
    </source>
</reference>
<accession>A0A5D3D881</accession>
<protein>
    <submittedName>
        <fullName evidence="2">Gag protease polyprotein</fullName>
    </submittedName>
</protein>
<dbReference type="Proteomes" id="UP000321947">
    <property type="component" value="Unassembled WGS sequence"/>
</dbReference>
<keyword evidence="2" id="KW-0378">Hydrolase</keyword>
<sequence length="119" mass="13769">MATKEEENQCPTFIYTRTSTFKRLSISTSKKDRPSTSAFDRLKMTNDQQQREMKSSKAKPFREENDDDKIHSCVPSRMKRKLSVDINTEGSLTVKPRFIIFTNPTNEGDEQILVENKSC</sequence>
<feature type="region of interest" description="Disordered" evidence="1">
    <location>
        <begin position="24"/>
        <end position="69"/>
    </location>
</feature>
<comment type="caution">
    <text evidence="2">The sequence shown here is derived from an EMBL/GenBank/DDBJ whole genome shotgun (WGS) entry which is preliminary data.</text>
</comment>
<evidence type="ECO:0000313" key="3">
    <source>
        <dbReference type="Proteomes" id="UP000321947"/>
    </source>
</evidence>
<gene>
    <name evidence="2" type="ORF">E5676_scaffold214G00090</name>
</gene>
<dbReference type="AlphaFoldDB" id="A0A5D3D881"/>
<proteinExistence type="predicted"/>
<organism evidence="2 3">
    <name type="scientific">Cucumis melo var. makuwa</name>
    <name type="common">Oriental melon</name>
    <dbReference type="NCBI Taxonomy" id="1194695"/>
    <lineage>
        <taxon>Eukaryota</taxon>
        <taxon>Viridiplantae</taxon>
        <taxon>Streptophyta</taxon>
        <taxon>Embryophyta</taxon>
        <taxon>Tracheophyta</taxon>
        <taxon>Spermatophyta</taxon>
        <taxon>Magnoliopsida</taxon>
        <taxon>eudicotyledons</taxon>
        <taxon>Gunneridae</taxon>
        <taxon>Pentapetalae</taxon>
        <taxon>rosids</taxon>
        <taxon>fabids</taxon>
        <taxon>Cucurbitales</taxon>
        <taxon>Cucurbitaceae</taxon>
        <taxon>Benincaseae</taxon>
        <taxon>Cucumis</taxon>
    </lineage>
</organism>